<keyword evidence="2" id="KW-1185">Reference proteome</keyword>
<reference evidence="1" key="1">
    <citation type="journal article" date="2021" name="New Phytol.">
        <title>Evolutionary innovations through gain and loss of genes in the ectomycorrhizal Boletales.</title>
        <authorList>
            <person name="Wu G."/>
            <person name="Miyauchi S."/>
            <person name="Morin E."/>
            <person name="Kuo A."/>
            <person name="Drula E."/>
            <person name="Varga T."/>
            <person name="Kohler A."/>
            <person name="Feng B."/>
            <person name="Cao Y."/>
            <person name="Lipzen A."/>
            <person name="Daum C."/>
            <person name="Hundley H."/>
            <person name="Pangilinan J."/>
            <person name="Johnson J."/>
            <person name="Barry K."/>
            <person name="LaButti K."/>
            <person name="Ng V."/>
            <person name="Ahrendt S."/>
            <person name="Min B."/>
            <person name="Choi I.G."/>
            <person name="Park H."/>
            <person name="Plett J.M."/>
            <person name="Magnuson J."/>
            <person name="Spatafora J.W."/>
            <person name="Nagy L.G."/>
            <person name="Henrissat B."/>
            <person name="Grigoriev I.V."/>
            <person name="Yang Z.L."/>
            <person name="Xu J."/>
            <person name="Martin F.M."/>
        </authorList>
    </citation>
    <scope>NUCLEOTIDE SEQUENCE</scope>
    <source>
        <strain evidence="1">KUC20120723A-06</strain>
    </source>
</reference>
<evidence type="ECO:0000313" key="2">
    <source>
        <dbReference type="Proteomes" id="UP000790709"/>
    </source>
</evidence>
<proteinExistence type="predicted"/>
<dbReference type="EMBL" id="MU266534">
    <property type="protein sequence ID" value="KAH7921281.1"/>
    <property type="molecule type" value="Genomic_DNA"/>
</dbReference>
<accession>A0ACB8B6C9</accession>
<name>A0ACB8B6C9_9AGAM</name>
<protein>
    <submittedName>
        <fullName evidence="1">FAD dependent oxidoreductase</fullName>
    </submittedName>
</protein>
<comment type="caution">
    <text evidence="1">The sequence shown here is derived from an EMBL/GenBank/DDBJ whole genome shotgun (WGS) entry which is preliminary data.</text>
</comment>
<gene>
    <name evidence="1" type="ORF">BV22DRAFT_1049747</name>
</gene>
<organism evidence="1 2">
    <name type="scientific">Leucogyrophana mollusca</name>
    <dbReference type="NCBI Taxonomy" id="85980"/>
    <lineage>
        <taxon>Eukaryota</taxon>
        <taxon>Fungi</taxon>
        <taxon>Dikarya</taxon>
        <taxon>Basidiomycota</taxon>
        <taxon>Agaricomycotina</taxon>
        <taxon>Agaricomycetes</taxon>
        <taxon>Agaricomycetidae</taxon>
        <taxon>Boletales</taxon>
        <taxon>Boletales incertae sedis</taxon>
        <taxon>Leucogyrophana</taxon>
    </lineage>
</organism>
<evidence type="ECO:0000313" key="1">
    <source>
        <dbReference type="EMBL" id="KAH7921281.1"/>
    </source>
</evidence>
<dbReference type="Proteomes" id="UP000790709">
    <property type="component" value="Unassembled WGS sequence"/>
</dbReference>
<sequence length="661" mass="69828">MGNTLSLVSLALSDFLSTLDTYRALKHKVSLSPGLPRPNPTLSFWAFPPSPIARHISELPVYADYVVIGSGITGTSFAQSLLRRISAAGGEGAGVKVVMLEARDACSGATGRNGGHISPPLYQDYPALLKAHGPHAAQRLIRFRLAHLHALRAAAAAVPGLLAASQWREVETVDAFYDRGVFEKAVGKLQQWSADMPTEAAGHRVWHGLEAAERFGLADDVVGCISSTAGAIHPYRFVTGILADLLARYPDDFHLLTHTPCTSIAAPSDSTSFYTVTTPRGQILTPHIIHATNGWASHLLAPLRAKIVPFRGNMTAQRPGRGLTASAPQISTSVTQLTASVPHEPALSVESPVLASTPHPLQFVPGSRSFIFYTSPVGYDYLTQLPASGDHGAFATDGEMMLGGGFATDGEDGMANVDDGACSQRIGAHLGGALPRYFGAQRWGAEGSPRGESAGSVGASCGEGLLADSNVPAPTARADQGEGEIGHGDEDTQPEWYEGRVKAAWSGVLGISADMLPWVGRLPPRVSGRAEPRVSESGRTDSRVSGARAASSVGGSPSSETSRASFSQKTRKTLSRQKQEQEPSPENARPLPQPAVPGEWIAAGYSGEGMVHAWLSGTALAGMVSGVAEAEDGMFPCEVLSVTEKRWKRAKAEDLLDLFRN</sequence>